<dbReference type="PANTHER" id="PTHR28620">
    <property type="entry name" value="CENTROMERE PROTEIN V"/>
    <property type="match status" value="1"/>
</dbReference>
<evidence type="ECO:0000259" key="4">
    <source>
        <dbReference type="PROSITE" id="PS51891"/>
    </source>
</evidence>
<dbReference type="eggNOG" id="COG3791">
    <property type="taxonomic scope" value="Bacteria"/>
</dbReference>
<keyword evidence="2" id="KW-0479">Metal-binding</keyword>
<dbReference type="AlphaFoldDB" id="U2ZVI4"/>
<name>U2ZVI4_VIBPR</name>
<accession>U2ZVI4</accession>
<dbReference type="InterPro" id="IPR052355">
    <property type="entry name" value="CENP-V-like"/>
</dbReference>
<dbReference type="GO" id="GO:0046872">
    <property type="term" value="F:metal ion binding"/>
    <property type="evidence" value="ECO:0007669"/>
    <property type="project" value="UniProtKB-KW"/>
</dbReference>
<dbReference type="Pfam" id="PF04828">
    <property type="entry name" value="GFA"/>
    <property type="match status" value="1"/>
</dbReference>
<dbReference type="PANTHER" id="PTHR28620:SF1">
    <property type="entry name" value="CENP-V_GFA DOMAIN-CONTAINING PROTEIN"/>
    <property type="match status" value="1"/>
</dbReference>
<comment type="similarity">
    <text evidence="1">Belongs to the Gfa family.</text>
</comment>
<organism evidence="5 6">
    <name type="scientific">Vibrio proteolyticus NBRC 13287</name>
    <dbReference type="NCBI Taxonomy" id="1219065"/>
    <lineage>
        <taxon>Bacteria</taxon>
        <taxon>Pseudomonadati</taxon>
        <taxon>Pseudomonadota</taxon>
        <taxon>Gammaproteobacteria</taxon>
        <taxon>Vibrionales</taxon>
        <taxon>Vibrionaceae</taxon>
        <taxon>Vibrio</taxon>
    </lineage>
</organism>
<dbReference type="Gene3D" id="2.170.150.70">
    <property type="match status" value="1"/>
</dbReference>
<evidence type="ECO:0000313" key="5">
    <source>
        <dbReference type="EMBL" id="GAD65445.1"/>
    </source>
</evidence>
<evidence type="ECO:0000256" key="3">
    <source>
        <dbReference type="ARBA" id="ARBA00022833"/>
    </source>
</evidence>
<dbReference type="Proteomes" id="UP000016570">
    <property type="component" value="Unassembled WGS sequence"/>
</dbReference>
<dbReference type="InterPro" id="IPR011057">
    <property type="entry name" value="Mss4-like_sf"/>
</dbReference>
<evidence type="ECO:0000313" key="6">
    <source>
        <dbReference type="Proteomes" id="UP000016570"/>
    </source>
</evidence>
<keyword evidence="6" id="KW-1185">Reference proteome</keyword>
<feature type="domain" description="CENP-V/GFA" evidence="4">
    <location>
        <begin position="4"/>
        <end position="118"/>
    </location>
</feature>
<protein>
    <recommendedName>
        <fullName evidence="4">CENP-V/GFA domain-containing protein</fullName>
    </recommendedName>
</protein>
<dbReference type="SUPFAM" id="SSF51316">
    <property type="entry name" value="Mss4-like"/>
    <property type="match status" value="1"/>
</dbReference>
<dbReference type="STRING" id="1219065.VPR01S_01_02180"/>
<evidence type="ECO:0000256" key="2">
    <source>
        <dbReference type="ARBA" id="ARBA00022723"/>
    </source>
</evidence>
<comment type="caution">
    <text evidence="5">The sequence shown here is derived from an EMBL/GenBank/DDBJ whole genome shotgun (WGS) entry which is preliminary data.</text>
</comment>
<dbReference type="InterPro" id="IPR006913">
    <property type="entry name" value="CENP-V/GFA"/>
</dbReference>
<dbReference type="PROSITE" id="PS51891">
    <property type="entry name" value="CENP_V_GFA"/>
    <property type="match status" value="1"/>
</dbReference>
<reference evidence="5 6" key="1">
    <citation type="submission" date="2013-09" db="EMBL/GenBank/DDBJ databases">
        <title>Whole genome shotgun sequence of Vibrio proteolyticus NBRC 13287.</title>
        <authorList>
            <person name="Isaki S."/>
            <person name="Hosoyama A."/>
            <person name="Numata M."/>
            <person name="Hashimoto M."/>
            <person name="Hosoyama Y."/>
            <person name="Tsuchikane K."/>
            <person name="Noguchi M."/>
            <person name="Hirakata S."/>
            <person name="Ichikawa N."/>
            <person name="Ohji S."/>
            <person name="Yamazoe A."/>
            <person name="Fujita N."/>
        </authorList>
    </citation>
    <scope>NUCLEOTIDE SEQUENCE [LARGE SCALE GENOMIC DNA]</scope>
    <source>
        <strain evidence="5 6">NBRC 13287</strain>
    </source>
</reference>
<gene>
    <name evidence="5" type="ORF">VPR01S_01_02180</name>
</gene>
<keyword evidence="3" id="KW-0862">Zinc</keyword>
<proteinExistence type="inferred from homology"/>
<evidence type="ECO:0000256" key="1">
    <source>
        <dbReference type="ARBA" id="ARBA00005495"/>
    </source>
</evidence>
<dbReference type="EMBL" id="BATJ01000001">
    <property type="protein sequence ID" value="GAD65445.1"/>
    <property type="molecule type" value="Genomic_DNA"/>
</dbReference>
<dbReference type="GO" id="GO:0016846">
    <property type="term" value="F:carbon-sulfur lyase activity"/>
    <property type="evidence" value="ECO:0007669"/>
    <property type="project" value="InterPro"/>
</dbReference>
<sequence length="121" mass="13633">MTMYTGKCHCGNVTLTIPRLTETTTSCNCSICHRYGALWGYLTCNEVQVDIGQFGLGSYEHGDKCISFKHCNQCGCVTHYTATEAWDSDRLAVNYRMFDPGEVANIDVRYFDGADSWTFQD</sequence>